<evidence type="ECO:0000313" key="2">
    <source>
        <dbReference type="Proteomes" id="UP001179121"/>
    </source>
</evidence>
<sequence>MADLHMSHDPVPPIRLRGHTLLCLQGFRGEGYSPEFISNMAAIHQALTQAPDRQIEVIASPDEICAACPHLQSSGCRLNGERSEAEMVEQDLVVIQRLGLKVGDRLRWVDLLERIRNSISGDDLPAICGACRWLPLGYCREGINQLRHPFEASLSPEARTDASRLGCAGAVEGVSSQTKDFG</sequence>
<dbReference type="InterPro" id="IPR009702">
    <property type="entry name" value="DUF1284"/>
</dbReference>
<name>A0AA86MYH6_9BACT</name>
<reference evidence="1" key="1">
    <citation type="submission" date="2022-10" db="EMBL/GenBank/DDBJ databases">
        <authorList>
            <person name="Koch H."/>
        </authorList>
    </citation>
    <scope>NUCLEOTIDE SEQUENCE</scope>
    <source>
        <strain evidence="1">DNF</strain>
    </source>
</reference>
<dbReference type="Proteomes" id="UP001179121">
    <property type="component" value="Chromosome"/>
</dbReference>
<evidence type="ECO:0008006" key="3">
    <source>
        <dbReference type="Google" id="ProtNLM"/>
    </source>
</evidence>
<accession>A0AA86MYH6</accession>
<protein>
    <recommendedName>
        <fullName evidence="3">DUF1284 domain-containing protein</fullName>
    </recommendedName>
</protein>
<organism evidence="1 2">
    <name type="scientific">Nitrospira tepida</name>
    <dbReference type="NCBI Taxonomy" id="2973512"/>
    <lineage>
        <taxon>Bacteria</taxon>
        <taxon>Pseudomonadati</taxon>
        <taxon>Nitrospirota</taxon>
        <taxon>Nitrospiria</taxon>
        <taxon>Nitrospirales</taxon>
        <taxon>Nitrospiraceae</taxon>
        <taxon>Nitrospira</taxon>
    </lineage>
</organism>
<evidence type="ECO:0000313" key="1">
    <source>
        <dbReference type="EMBL" id="CAI4031387.1"/>
    </source>
</evidence>
<dbReference type="KEGG" id="nti:DNFV4_01812"/>
<dbReference type="EMBL" id="OX365700">
    <property type="protein sequence ID" value="CAI4031387.1"/>
    <property type="molecule type" value="Genomic_DNA"/>
</dbReference>
<dbReference type="AlphaFoldDB" id="A0AA86MYH6"/>
<dbReference type="Pfam" id="PF06935">
    <property type="entry name" value="DUF1284"/>
    <property type="match status" value="1"/>
</dbReference>
<proteinExistence type="predicted"/>
<gene>
    <name evidence="1" type="ORF">DNFV4_01812</name>
</gene>
<keyword evidence="2" id="KW-1185">Reference proteome</keyword>